<evidence type="ECO:0000313" key="2">
    <source>
        <dbReference type="Proteomes" id="UP001341840"/>
    </source>
</evidence>
<organism evidence="1 2">
    <name type="scientific">Stylosanthes scabra</name>
    <dbReference type="NCBI Taxonomy" id="79078"/>
    <lineage>
        <taxon>Eukaryota</taxon>
        <taxon>Viridiplantae</taxon>
        <taxon>Streptophyta</taxon>
        <taxon>Embryophyta</taxon>
        <taxon>Tracheophyta</taxon>
        <taxon>Spermatophyta</taxon>
        <taxon>Magnoliopsida</taxon>
        <taxon>eudicotyledons</taxon>
        <taxon>Gunneridae</taxon>
        <taxon>Pentapetalae</taxon>
        <taxon>rosids</taxon>
        <taxon>fabids</taxon>
        <taxon>Fabales</taxon>
        <taxon>Fabaceae</taxon>
        <taxon>Papilionoideae</taxon>
        <taxon>50 kb inversion clade</taxon>
        <taxon>dalbergioids sensu lato</taxon>
        <taxon>Dalbergieae</taxon>
        <taxon>Pterocarpus clade</taxon>
        <taxon>Stylosanthes</taxon>
    </lineage>
</organism>
<gene>
    <name evidence="1" type="ORF">PIB30_102162</name>
</gene>
<protein>
    <submittedName>
        <fullName evidence="1">Uncharacterized protein</fullName>
    </submittedName>
</protein>
<reference evidence="1 2" key="1">
    <citation type="journal article" date="2023" name="Plants (Basel)">
        <title>Bridging the Gap: Combining Genomics and Transcriptomics Approaches to Understand Stylosanthes scabra, an Orphan Legume from the Brazilian Caatinga.</title>
        <authorList>
            <person name="Ferreira-Neto J.R.C."/>
            <person name="da Silva M.D."/>
            <person name="Binneck E."/>
            <person name="de Melo N.F."/>
            <person name="da Silva R.H."/>
            <person name="de Melo A.L.T.M."/>
            <person name="Pandolfi V."/>
            <person name="Bustamante F.O."/>
            <person name="Brasileiro-Vidal A.C."/>
            <person name="Benko-Iseppon A.M."/>
        </authorList>
    </citation>
    <scope>NUCLEOTIDE SEQUENCE [LARGE SCALE GENOMIC DNA]</scope>
    <source>
        <tissue evidence="1">Leaves</tissue>
    </source>
</reference>
<name>A0ABU6WX91_9FABA</name>
<evidence type="ECO:0000313" key="1">
    <source>
        <dbReference type="EMBL" id="MED6190071.1"/>
    </source>
</evidence>
<proteinExistence type="predicted"/>
<keyword evidence="2" id="KW-1185">Reference proteome</keyword>
<dbReference type="Proteomes" id="UP001341840">
    <property type="component" value="Unassembled WGS sequence"/>
</dbReference>
<sequence length="114" mass="12839">MQSRSEKGLCYWCDEKFSATHRCANRQLKLLQLELEYNVTTAPVVQDDSPVEDSMQMLEQQVLSSTKNNSGSTSLQNSLAKILVLDNEYVNHESHMGVENDGTNNFKENLVIGT</sequence>
<comment type="caution">
    <text evidence="1">The sequence shown here is derived from an EMBL/GenBank/DDBJ whole genome shotgun (WGS) entry which is preliminary data.</text>
</comment>
<dbReference type="EMBL" id="JASCZI010184344">
    <property type="protein sequence ID" value="MED6190071.1"/>
    <property type="molecule type" value="Genomic_DNA"/>
</dbReference>
<accession>A0ABU6WX91</accession>